<sequence>MLGLLLVHVALFANIQPFFAAEKSSVVTVYIDGKQQTFDPPAQVVNGRTLVPLRAIFEKLGAKVDWEDATQTVKASKDGKKVQLRIGSNKAYVNEEERTLDVPAQLIQDRTMVPARFVSEALGAKVGWDGELQSVFVQTRQDVVAVLETPEGITFESQSPAWDTGKLIRLYQDFLQNKRGEEMKVLSKVILSPERPGGEAGKVNLRFSTNRSGEPTQLDPGREIFLYHADDVTTIEGMASTLSHEYGHIFSFYWIIKKENKWPFEPDTGWAKLRNLNAYPVEYRRFDYDYSHFWAPEEIMADEYAMLYGSPKGKRIDIKEKKPFSFNIQDRIENQVIPSVETLPQIKQYWETLSGVPTGTPVLKAPELVSIKPDPVRIGSFSHTKYVVEFTPASDKNLQYFAVLSTRTTPYGAWQIVRSPIRNGVGPLVLGETEEGYVSIPKKPAYIQIYAFDPETKQFVYGSMRWFDFTDPMNPTPIGDQFQYDAQ</sequence>
<evidence type="ECO:0000313" key="4">
    <source>
        <dbReference type="Proteomes" id="UP000217785"/>
    </source>
</evidence>
<dbReference type="EMBL" id="BDUF01000044">
    <property type="protein sequence ID" value="GAX89988.1"/>
    <property type="molecule type" value="Genomic_DNA"/>
</dbReference>
<feature type="chain" id="PRO_5012810171" description="Copper amine oxidase-like N-terminal domain-containing protein" evidence="1">
    <location>
        <begin position="21"/>
        <end position="487"/>
    </location>
</feature>
<dbReference type="InterPro" id="IPR036582">
    <property type="entry name" value="Mao_N_sf"/>
</dbReference>
<dbReference type="Pfam" id="PF07833">
    <property type="entry name" value="Cu_amine_oxidN1"/>
    <property type="match status" value="1"/>
</dbReference>
<feature type="signal peptide" evidence="1">
    <location>
        <begin position="1"/>
        <end position="20"/>
    </location>
</feature>
<dbReference type="Gene3D" id="3.30.457.10">
    <property type="entry name" value="Copper amine oxidase-like, N-terminal domain"/>
    <property type="match status" value="1"/>
</dbReference>
<feature type="domain" description="Copper amine oxidase-like N-terminal" evidence="2">
    <location>
        <begin position="31"/>
        <end position="136"/>
    </location>
</feature>
<gene>
    <name evidence="3" type="ORF">EFBL_1614</name>
</gene>
<comment type="caution">
    <text evidence="3">The sequence shown here is derived from an EMBL/GenBank/DDBJ whole genome shotgun (WGS) entry which is preliminary data.</text>
</comment>
<reference evidence="4" key="1">
    <citation type="submission" date="2017-07" db="EMBL/GenBank/DDBJ databases">
        <title>Draft genome sequence of Effusibacillus lacus strain skLN1.</title>
        <authorList>
            <person name="Watanabe M."/>
            <person name="Kojima H."/>
            <person name="Fukui M."/>
        </authorList>
    </citation>
    <scope>NUCLEOTIDE SEQUENCE [LARGE SCALE GENOMIC DNA]</scope>
    <source>
        <strain evidence="4">skLN1</strain>
    </source>
</reference>
<dbReference type="AlphaFoldDB" id="A0A292YJ67"/>
<evidence type="ECO:0000259" key="2">
    <source>
        <dbReference type="Pfam" id="PF07833"/>
    </source>
</evidence>
<protein>
    <recommendedName>
        <fullName evidence="2">Copper amine oxidase-like N-terminal domain-containing protein</fullName>
    </recommendedName>
</protein>
<dbReference type="SUPFAM" id="SSF55383">
    <property type="entry name" value="Copper amine oxidase, domain N"/>
    <property type="match status" value="1"/>
</dbReference>
<proteinExistence type="predicted"/>
<evidence type="ECO:0000313" key="3">
    <source>
        <dbReference type="EMBL" id="GAX89988.1"/>
    </source>
</evidence>
<keyword evidence="1" id="KW-0732">Signal</keyword>
<keyword evidence="4" id="KW-1185">Reference proteome</keyword>
<evidence type="ECO:0000256" key="1">
    <source>
        <dbReference type="SAM" id="SignalP"/>
    </source>
</evidence>
<dbReference type="InterPro" id="IPR012854">
    <property type="entry name" value="Cu_amine_oxidase-like_N"/>
</dbReference>
<dbReference type="Proteomes" id="UP000217785">
    <property type="component" value="Unassembled WGS sequence"/>
</dbReference>
<name>A0A292YJ67_9BACL</name>
<accession>A0A292YJ67</accession>
<organism evidence="3 4">
    <name type="scientific">Effusibacillus lacus</name>
    <dbReference type="NCBI Taxonomy" id="1348429"/>
    <lineage>
        <taxon>Bacteria</taxon>
        <taxon>Bacillati</taxon>
        <taxon>Bacillota</taxon>
        <taxon>Bacilli</taxon>
        <taxon>Bacillales</taxon>
        <taxon>Alicyclobacillaceae</taxon>
        <taxon>Effusibacillus</taxon>
    </lineage>
</organism>